<keyword evidence="5 7" id="KW-0949">S-adenosyl-L-methionine</keyword>
<dbReference type="InterPro" id="IPR031341">
    <property type="entry name" value="Methyltr_RsmF_N"/>
</dbReference>
<dbReference type="NCBIfam" id="TIGR00446">
    <property type="entry name" value="nop2p"/>
    <property type="match status" value="1"/>
</dbReference>
<dbReference type="PRINTS" id="PR02008">
    <property type="entry name" value="RCMTFAMILY"/>
</dbReference>
<accession>A0A0S4N287</accession>
<sequence length="503" mass="56947">MRTKILNYLLKILDPISAEKMIKSLKSSPPLCLRTNTLKISPDELKTRLENIGFKLNEIELVPGAFLVLEEPVPISKTIEHFAGLFYIQSLSSMLPAIALSPQPGEYILDIASAPGSKATHIAQLMKNSGVIFANDVIPDRLKVLVHNIERLGVLNTAVTSIDGNRFGNILPEIFDRVLVDVPCSALGIISKANEVLNWWSENEVRRFSNKQKQLLTSAIKAAKPNGIIVYSTCTLTVEENELVIEDALKKFPIEIEEISFKNIDFDEGITFYNEVQLDERLKKTIRIYPFKFNSEGFFIAKIRKTDITVTRTTALNDFKILSSQKGTTDKFKLLTYKNQEIRSVLNFLSNRFGIDESVWEKFAFHIKADEIWFSSIDFINFFSNDDSTINRNLKTHLLNQIIQRLGIKLAKHVKKERWKISTSALQLLAPYVNKNVIDLENENDVKVFLNGGILKNYNGNFELGEYIAVRFSGIMLGCGLVTKAGIKSQIPRGRRTIEIEIS</sequence>
<keyword evidence="3 7" id="KW-0489">Methyltransferase</keyword>
<dbReference type="STRING" id="1643428.GCA_001442855_01198"/>
<dbReference type="InterPro" id="IPR023267">
    <property type="entry name" value="RCMT"/>
</dbReference>
<evidence type="ECO:0000256" key="2">
    <source>
        <dbReference type="ARBA" id="ARBA00022490"/>
    </source>
</evidence>
<feature type="active site" description="Nucleophile" evidence="7">
    <location>
        <position position="234"/>
    </location>
</feature>
<dbReference type="SUPFAM" id="SSF53335">
    <property type="entry name" value="S-adenosyl-L-methionine-dependent methyltransferases"/>
    <property type="match status" value="1"/>
</dbReference>
<dbReference type="InterPro" id="IPR029063">
    <property type="entry name" value="SAM-dependent_MTases_sf"/>
</dbReference>
<evidence type="ECO:0000256" key="6">
    <source>
        <dbReference type="ARBA" id="ARBA00022884"/>
    </source>
</evidence>
<dbReference type="Proteomes" id="UP000320623">
    <property type="component" value="Unassembled WGS sequence"/>
</dbReference>
<dbReference type="PROSITE" id="PS01153">
    <property type="entry name" value="NOL1_NOP2_SUN"/>
    <property type="match status" value="1"/>
</dbReference>
<feature type="binding site" evidence="7">
    <location>
        <begin position="112"/>
        <end position="118"/>
    </location>
    <ligand>
        <name>S-adenosyl-L-methionine</name>
        <dbReference type="ChEBI" id="CHEBI:59789"/>
    </ligand>
</feature>
<dbReference type="OrthoDB" id="9810297at2"/>
<dbReference type="RefSeq" id="WP_140944968.1">
    <property type="nucleotide sequence ID" value="NZ_FAOO01000007.1"/>
</dbReference>
<comment type="similarity">
    <text evidence="1 7">Belongs to the class I-like SAM-binding methyltransferase superfamily. RsmB/NOP family.</text>
</comment>
<feature type="binding site" evidence="7">
    <location>
        <position position="163"/>
    </location>
    <ligand>
        <name>S-adenosyl-L-methionine</name>
        <dbReference type="ChEBI" id="CHEBI:59789"/>
    </ligand>
</feature>
<dbReference type="InterPro" id="IPR049560">
    <property type="entry name" value="MeTrfase_RsmB-F_NOP2_cat"/>
</dbReference>
<dbReference type="GO" id="GO:0003723">
    <property type="term" value="F:RNA binding"/>
    <property type="evidence" value="ECO:0007669"/>
    <property type="project" value="UniProtKB-UniRule"/>
</dbReference>
<dbReference type="AlphaFoldDB" id="A0A0S4N287"/>
<evidence type="ECO:0000256" key="3">
    <source>
        <dbReference type="ARBA" id="ARBA00022603"/>
    </source>
</evidence>
<feature type="domain" description="SAM-dependent MTase RsmB/NOP-type" evidence="8">
    <location>
        <begin position="21"/>
        <end position="306"/>
    </location>
</feature>
<dbReference type="GO" id="GO:0001510">
    <property type="term" value="P:RNA methylation"/>
    <property type="evidence" value="ECO:0007669"/>
    <property type="project" value="InterPro"/>
</dbReference>
<dbReference type="PANTHER" id="PTHR22807:SF30">
    <property type="entry name" value="28S RRNA (CYTOSINE(4447)-C(5))-METHYLTRANSFERASE-RELATED"/>
    <property type="match status" value="1"/>
</dbReference>
<evidence type="ECO:0000256" key="5">
    <source>
        <dbReference type="ARBA" id="ARBA00022691"/>
    </source>
</evidence>
<evidence type="ECO:0000256" key="4">
    <source>
        <dbReference type="ARBA" id="ARBA00022679"/>
    </source>
</evidence>
<evidence type="ECO:0000313" key="9">
    <source>
        <dbReference type="EMBL" id="CUU05319.1"/>
    </source>
</evidence>
<gene>
    <name evidence="9" type="ORF">JGI1_01225</name>
</gene>
<dbReference type="InterPro" id="IPR011023">
    <property type="entry name" value="Nop2p"/>
</dbReference>
<dbReference type="EMBL" id="FAOO01000007">
    <property type="protein sequence ID" value="CUU05319.1"/>
    <property type="molecule type" value="Genomic_DNA"/>
</dbReference>
<dbReference type="GO" id="GO:0006396">
    <property type="term" value="P:RNA processing"/>
    <property type="evidence" value="ECO:0007669"/>
    <property type="project" value="InterPro"/>
</dbReference>
<dbReference type="Gene3D" id="3.30.70.1170">
    <property type="entry name" value="Sun protein, domain 3"/>
    <property type="match status" value="1"/>
</dbReference>
<evidence type="ECO:0000259" key="8">
    <source>
        <dbReference type="PROSITE" id="PS51686"/>
    </source>
</evidence>
<evidence type="ECO:0000313" key="10">
    <source>
        <dbReference type="Proteomes" id="UP000320623"/>
    </source>
</evidence>
<protein>
    <submittedName>
        <fullName evidence="9">16S rRNA m(5)C-1407 methyltransferase</fullName>
    </submittedName>
</protein>
<reference evidence="10" key="1">
    <citation type="submission" date="2015-11" db="EMBL/GenBank/DDBJ databases">
        <authorList>
            <person name="Varghese N."/>
        </authorList>
    </citation>
    <scope>NUCLEOTIDE SEQUENCE [LARGE SCALE GENOMIC DNA]</scope>
</reference>
<proteinExistence type="inferred from homology"/>
<dbReference type="InterPro" id="IPR001678">
    <property type="entry name" value="MeTrfase_RsmB-F_NOP2_dom"/>
</dbReference>
<dbReference type="GO" id="GO:0008173">
    <property type="term" value="F:RNA methyltransferase activity"/>
    <property type="evidence" value="ECO:0007669"/>
    <property type="project" value="InterPro"/>
</dbReference>
<dbReference type="PANTHER" id="PTHR22807">
    <property type="entry name" value="NOP2 YEAST -RELATED NOL1/NOP2/FMU SUN DOMAIN-CONTAINING"/>
    <property type="match status" value="1"/>
</dbReference>
<keyword evidence="6 7" id="KW-0694">RNA-binding</keyword>
<organism evidence="9 10">
    <name type="scientific">Candidatus Thermokryptus mobilis</name>
    <dbReference type="NCBI Taxonomy" id="1643428"/>
    <lineage>
        <taxon>Bacteria</taxon>
        <taxon>Pseudomonadati</taxon>
        <taxon>Candidatus Kryptoniota</taxon>
        <taxon>Candidatus Thermokryptus</taxon>
    </lineage>
</organism>
<keyword evidence="10" id="KW-1185">Reference proteome</keyword>
<dbReference type="Pfam" id="PF17125">
    <property type="entry name" value="Methyltr_RsmF_N"/>
    <property type="match status" value="1"/>
</dbReference>
<dbReference type="GO" id="GO:0008757">
    <property type="term" value="F:S-adenosylmethionine-dependent methyltransferase activity"/>
    <property type="evidence" value="ECO:0007669"/>
    <property type="project" value="InterPro"/>
</dbReference>
<dbReference type="Gene3D" id="3.40.50.150">
    <property type="entry name" value="Vaccinia Virus protein VP39"/>
    <property type="match status" value="1"/>
</dbReference>
<dbReference type="CDD" id="cd02440">
    <property type="entry name" value="AdoMet_MTases"/>
    <property type="match status" value="1"/>
</dbReference>
<dbReference type="InterPro" id="IPR018314">
    <property type="entry name" value="RsmB/NOL1/NOP2-like_CS"/>
</dbReference>
<name>A0A0S4N287_9BACT</name>
<dbReference type="Pfam" id="PF01189">
    <property type="entry name" value="Methyltr_RsmB-F"/>
    <property type="match status" value="1"/>
</dbReference>
<feature type="binding site" evidence="7">
    <location>
        <position position="181"/>
    </location>
    <ligand>
        <name>S-adenosyl-L-methionine</name>
        <dbReference type="ChEBI" id="CHEBI:59789"/>
    </ligand>
</feature>
<keyword evidence="2" id="KW-0963">Cytoplasm</keyword>
<evidence type="ECO:0000256" key="1">
    <source>
        <dbReference type="ARBA" id="ARBA00007494"/>
    </source>
</evidence>
<keyword evidence="4 7" id="KW-0808">Transferase</keyword>
<evidence type="ECO:0000256" key="7">
    <source>
        <dbReference type="PROSITE-ProRule" id="PRU01023"/>
    </source>
</evidence>
<dbReference type="PROSITE" id="PS51686">
    <property type="entry name" value="SAM_MT_RSMB_NOP"/>
    <property type="match status" value="1"/>
</dbReference>
<feature type="binding site" evidence="7">
    <location>
        <position position="136"/>
    </location>
    <ligand>
        <name>S-adenosyl-L-methionine</name>
        <dbReference type="ChEBI" id="CHEBI:59789"/>
    </ligand>
</feature>